<proteinExistence type="predicted"/>
<protein>
    <submittedName>
        <fullName evidence="2">DUF559 domain-containing protein</fullName>
    </submittedName>
</protein>
<dbReference type="Proteomes" id="UP001448858">
    <property type="component" value="Chromosome"/>
</dbReference>
<evidence type="ECO:0000259" key="1">
    <source>
        <dbReference type="Pfam" id="PF18741"/>
    </source>
</evidence>
<accession>A0ABZ2ZYK0</accession>
<dbReference type="Gene3D" id="3.40.960.10">
    <property type="entry name" value="VSR Endonuclease"/>
    <property type="match status" value="1"/>
</dbReference>
<reference evidence="2 3" key="1">
    <citation type="submission" date="2024-04" db="EMBL/GenBank/DDBJ databases">
        <title>Arthrobacter sp. from Plains bison fecal sample.</title>
        <authorList>
            <person name="Ruzzini A."/>
        </authorList>
    </citation>
    <scope>NUCLEOTIDE SEQUENCE [LARGE SCALE GENOMIC DNA]</scope>
    <source>
        <strain evidence="2 3">EINP1</strain>
    </source>
</reference>
<organism evidence="2 3">
    <name type="scientific">Arthrobacter citreus</name>
    <dbReference type="NCBI Taxonomy" id="1670"/>
    <lineage>
        <taxon>Bacteria</taxon>
        <taxon>Bacillati</taxon>
        <taxon>Actinomycetota</taxon>
        <taxon>Actinomycetes</taxon>
        <taxon>Micrococcales</taxon>
        <taxon>Micrococcaceae</taxon>
        <taxon>Arthrobacter</taxon>
    </lineage>
</organism>
<dbReference type="InterPro" id="IPR011335">
    <property type="entry name" value="Restrct_endonuc-II-like"/>
</dbReference>
<dbReference type="Pfam" id="PF18741">
    <property type="entry name" value="MTES_1575"/>
    <property type="match status" value="1"/>
</dbReference>
<dbReference type="EMBL" id="CP151657">
    <property type="protein sequence ID" value="WZP16795.1"/>
    <property type="molecule type" value="Genomic_DNA"/>
</dbReference>
<evidence type="ECO:0000313" key="3">
    <source>
        <dbReference type="Proteomes" id="UP001448858"/>
    </source>
</evidence>
<keyword evidence="3" id="KW-1185">Reference proteome</keyword>
<name>A0ABZ2ZYK0_9MICC</name>
<gene>
    <name evidence="2" type="ORF">AAE021_04265</name>
</gene>
<feature type="domain" description="Restriction endonuclease type II-like" evidence="1">
    <location>
        <begin position="145"/>
        <end position="228"/>
    </location>
</feature>
<sequence length="231" mass="25656">MQRPSPGTYALHDAPAELLFAAERGVSLTCISAARVLGWWALQEPPLVHVTADRAMSLPGAVVHRGPRTAKRLIATPLQIIDSAFRCLPPLSALVLAECAVSRHYIGVPALERHFSGPKDWKVRQLIRDIPLRTASPLEVCARFHLRAAGLAVETEVHIPEVGRVDLVIEGRLLVEIDGYEFHNSREHYRKDRNRWNAATAAGWKTLRITAEMVLHDPEGFVLLVRAALAR</sequence>
<dbReference type="RefSeq" id="WP_342024396.1">
    <property type="nucleotide sequence ID" value="NZ_CP151657.1"/>
</dbReference>
<dbReference type="SUPFAM" id="SSF52980">
    <property type="entry name" value="Restriction endonuclease-like"/>
    <property type="match status" value="1"/>
</dbReference>
<dbReference type="InterPro" id="IPR049468">
    <property type="entry name" value="Restrct_endonuc-II-like_dom"/>
</dbReference>
<evidence type="ECO:0000313" key="2">
    <source>
        <dbReference type="EMBL" id="WZP16795.1"/>
    </source>
</evidence>